<comment type="caution">
    <text evidence="6">The sequence shown here is derived from an EMBL/GenBank/DDBJ whole genome shotgun (WGS) entry which is preliminary data.</text>
</comment>
<keyword evidence="3 5" id="KW-1133">Transmembrane helix</keyword>
<gene>
    <name evidence="6" type="ORF">ACFODW_10330</name>
</gene>
<protein>
    <submittedName>
        <fullName evidence="6">DoxX family protein</fullName>
    </submittedName>
</protein>
<dbReference type="RefSeq" id="WP_390306056.1">
    <property type="nucleotide sequence ID" value="NZ_JBHRRZ010000016.1"/>
</dbReference>
<dbReference type="Proteomes" id="UP001595387">
    <property type="component" value="Unassembled WGS sequence"/>
</dbReference>
<sequence>MQESLSRVNWISMAVGYVFIASGITKLVVSDFKTIFLSLGLPYPEAVLYLIAISELACGMLLIGRMFIRQAIAPLILIMLGALYLTKIPILLNQGFISFLFESRLDILLLVLLLVLWHQFRGKTVDE</sequence>
<keyword evidence="7" id="KW-1185">Reference proteome</keyword>
<evidence type="ECO:0000256" key="3">
    <source>
        <dbReference type="ARBA" id="ARBA00022989"/>
    </source>
</evidence>
<proteinExistence type="predicted"/>
<evidence type="ECO:0000256" key="1">
    <source>
        <dbReference type="ARBA" id="ARBA00004141"/>
    </source>
</evidence>
<accession>A0ABV7A716</accession>
<feature type="transmembrane region" description="Helical" evidence="5">
    <location>
        <begin position="7"/>
        <end position="26"/>
    </location>
</feature>
<dbReference type="EMBL" id="JBHRRZ010000016">
    <property type="protein sequence ID" value="MFC2948733.1"/>
    <property type="molecule type" value="Genomic_DNA"/>
</dbReference>
<keyword evidence="4 5" id="KW-0472">Membrane</keyword>
<keyword evidence="2 5" id="KW-0812">Transmembrane</keyword>
<evidence type="ECO:0000256" key="2">
    <source>
        <dbReference type="ARBA" id="ARBA00022692"/>
    </source>
</evidence>
<comment type="subcellular location">
    <subcellularLocation>
        <location evidence="1">Membrane</location>
        <topology evidence="1">Multi-pass membrane protein</topology>
    </subcellularLocation>
</comment>
<feature type="transmembrane region" description="Helical" evidence="5">
    <location>
        <begin position="71"/>
        <end position="90"/>
    </location>
</feature>
<evidence type="ECO:0000313" key="6">
    <source>
        <dbReference type="EMBL" id="MFC2948733.1"/>
    </source>
</evidence>
<name>A0ABV7A716_9BACI</name>
<feature type="transmembrane region" description="Helical" evidence="5">
    <location>
        <begin position="96"/>
        <end position="117"/>
    </location>
</feature>
<evidence type="ECO:0000313" key="7">
    <source>
        <dbReference type="Proteomes" id="UP001595387"/>
    </source>
</evidence>
<evidence type="ECO:0000256" key="5">
    <source>
        <dbReference type="SAM" id="Phobius"/>
    </source>
</evidence>
<evidence type="ECO:0000256" key="4">
    <source>
        <dbReference type="ARBA" id="ARBA00023136"/>
    </source>
</evidence>
<reference evidence="7" key="1">
    <citation type="journal article" date="2019" name="Int. J. Syst. Evol. Microbiol.">
        <title>The Global Catalogue of Microorganisms (GCM) 10K type strain sequencing project: providing services to taxonomists for standard genome sequencing and annotation.</title>
        <authorList>
            <consortium name="The Broad Institute Genomics Platform"/>
            <consortium name="The Broad Institute Genome Sequencing Center for Infectious Disease"/>
            <person name="Wu L."/>
            <person name="Ma J."/>
        </authorList>
    </citation>
    <scope>NUCLEOTIDE SEQUENCE [LARGE SCALE GENOMIC DNA]</scope>
    <source>
        <strain evidence="7">KCTC 13193</strain>
    </source>
</reference>
<organism evidence="6 7">
    <name type="scientific">Virgibacillus sediminis</name>
    <dbReference type="NCBI Taxonomy" id="202260"/>
    <lineage>
        <taxon>Bacteria</taxon>
        <taxon>Bacillati</taxon>
        <taxon>Bacillota</taxon>
        <taxon>Bacilli</taxon>
        <taxon>Bacillales</taxon>
        <taxon>Bacillaceae</taxon>
        <taxon>Virgibacillus</taxon>
    </lineage>
</organism>
<dbReference type="Pfam" id="PF07681">
    <property type="entry name" value="DoxX"/>
    <property type="match status" value="1"/>
</dbReference>
<dbReference type="InterPro" id="IPR032808">
    <property type="entry name" value="DoxX"/>
</dbReference>
<feature type="transmembrane region" description="Helical" evidence="5">
    <location>
        <begin position="46"/>
        <end position="64"/>
    </location>
</feature>